<accession>A0A847RS39</accession>
<dbReference type="PANTHER" id="PTHR43639">
    <property type="entry name" value="OXIDOREDUCTASE, SHORT-CHAIN DEHYDROGENASE/REDUCTASE FAMILY (AFU_ORTHOLOGUE AFUA_5G02870)"/>
    <property type="match status" value="1"/>
</dbReference>
<evidence type="ECO:0000256" key="2">
    <source>
        <dbReference type="ARBA" id="ARBA00023002"/>
    </source>
</evidence>
<comment type="similarity">
    <text evidence="1">Belongs to the short-chain dehydrogenases/reductases (SDR) family.</text>
</comment>
<name>A0A847RS39_9BACT</name>
<proteinExistence type="inferred from homology"/>
<dbReference type="Pfam" id="PF13561">
    <property type="entry name" value="adh_short_C2"/>
    <property type="match status" value="1"/>
</dbReference>
<gene>
    <name evidence="4" type="ORF">HGH92_16370</name>
</gene>
<dbReference type="GO" id="GO:0047936">
    <property type="term" value="F:glucose 1-dehydrogenase [NAD(P)+] activity"/>
    <property type="evidence" value="ECO:0007669"/>
    <property type="project" value="UniProtKB-EC"/>
</dbReference>
<keyword evidence="2 4" id="KW-0560">Oxidoreductase</keyword>
<dbReference type="PANTHER" id="PTHR43639:SF1">
    <property type="entry name" value="SHORT-CHAIN DEHYDROGENASE_REDUCTASE FAMILY PROTEIN"/>
    <property type="match status" value="1"/>
</dbReference>
<dbReference type="InterPro" id="IPR036291">
    <property type="entry name" value="NAD(P)-bd_dom_sf"/>
</dbReference>
<comment type="caution">
    <text evidence="4">The sequence shown here is derived from an EMBL/GenBank/DDBJ whole genome shotgun (WGS) entry which is preliminary data.</text>
</comment>
<dbReference type="InterPro" id="IPR057326">
    <property type="entry name" value="KR_dom"/>
</dbReference>
<organism evidence="4 5">
    <name type="scientific">Chitinophaga varians</name>
    <dbReference type="NCBI Taxonomy" id="2202339"/>
    <lineage>
        <taxon>Bacteria</taxon>
        <taxon>Pseudomonadati</taxon>
        <taxon>Bacteroidota</taxon>
        <taxon>Chitinophagia</taxon>
        <taxon>Chitinophagales</taxon>
        <taxon>Chitinophagaceae</taxon>
        <taxon>Chitinophaga</taxon>
    </lineage>
</organism>
<dbReference type="Gene3D" id="3.40.50.720">
    <property type="entry name" value="NAD(P)-binding Rossmann-like Domain"/>
    <property type="match status" value="1"/>
</dbReference>
<dbReference type="SUPFAM" id="SSF51735">
    <property type="entry name" value="NAD(P)-binding Rossmann-fold domains"/>
    <property type="match status" value="1"/>
</dbReference>
<sequence length="250" mass="26364">MELKLKSKVIIVTGASKGIGAGIAKELAAAGASVVVNYVSNETDAGTVVDFIRSKGGVAVAIRADVSKQKDVQQLFRQAMNEFGKIDGVVNNAGVYAFSSIEDITEDVFRRQFDINVLGTILTVRESLKYFKDGGNIINIGSMGTRNFDAGTAVYTATKGAVDALTSVFAKELGSRNIRVNSIIPGLTETEGAHKVGIFESGLSEKIIGNTALGRLGQPADIGKVAVFLCSDDAYWITGEKIAVSGGYIM</sequence>
<dbReference type="InterPro" id="IPR002347">
    <property type="entry name" value="SDR_fam"/>
</dbReference>
<evidence type="ECO:0000313" key="4">
    <source>
        <dbReference type="EMBL" id="NLR65883.1"/>
    </source>
</evidence>
<dbReference type="InterPro" id="IPR020904">
    <property type="entry name" value="Sc_DH/Rdtase_CS"/>
</dbReference>
<dbReference type="FunFam" id="3.40.50.720:FF:000084">
    <property type="entry name" value="Short-chain dehydrogenase reductase"/>
    <property type="match status" value="1"/>
</dbReference>
<dbReference type="RefSeq" id="WP_168871847.1">
    <property type="nucleotide sequence ID" value="NZ_JABAIA010000002.1"/>
</dbReference>
<dbReference type="PRINTS" id="PR00080">
    <property type="entry name" value="SDRFAMILY"/>
</dbReference>
<feature type="domain" description="Ketoreductase" evidence="3">
    <location>
        <begin position="8"/>
        <end position="190"/>
    </location>
</feature>
<dbReference type="EC" id="1.1.1.47" evidence="4"/>
<evidence type="ECO:0000313" key="5">
    <source>
        <dbReference type="Proteomes" id="UP000570474"/>
    </source>
</evidence>
<reference evidence="4 5" key="1">
    <citation type="submission" date="2020-04" db="EMBL/GenBank/DDBJ databases">
        <authorList>
            <person name="Yin C."/>
        </authorList>
    </citation>
    <scope>NUCLEOTIDE SEQUENCE [LARGE SCALE GENOMIC DNA]</scope>
    <source>
        <strain evidence="4 5">Ae27</strain>
    </source>
</reference>
<protein>
    <submittedName>
        <fullName evidence="4">Glucose 1-dehydrogenase</fullName>
        <ecNumber evidence="4">1.1.1.47</ecNumber>
    </submittedName>
</protein>
<dbReference type="AlphaFoldDB" id="A0A847RS39"/>
<dbReference type="EMBL" id="JABAIA010000002">
    <property type="protein sequence ID" value="NLR65883.1"/>
    <property type="molecule type" value="Genomic_DNA"/>
</dbReference>
<dbReference type="PROSITE" id="PS00061">
    <property type="entry name" value="ADH_SHORT"/>
    <property type="match status" value="1"/>
</dbReference>
<evidence type="ECO:0000256" key="1">
    <source>
        <dbReference type="ARBA" id="ARBA00006484"/>
    </source>
</evidence>
<dbReference type="NCBIfam" id="NF005559">
    <property type="entry name" value="PRK07231.1"/>
    <property type="match status" value="1"/>
</dbReference>
<dbReference type="SMART" id="SM00822">
    <property type="entry name" value="PKS_KR"/>
    <property type="match status" value="1"/>
</dbReference>
<dbReference type="Proteomes" id="UP000570474">
    <property type="component" value="Unassembled WGS sequence"/>
</dbReference>
<keyword evidence="5" id="KW-1185">Reference proteome</keyword>
<dbReference type="PRINTS" id="PR00081">
    <property type="entry name" value="GDHRDH"/>
</dbReference>
<evidence type="ECO:0000259" key="3">
    <source>
        <dbReference type="SMART" id="SM00822"/>
    </source>
</evidence>